<evidence type="ECO:0000256" key="2">
    <source>
        <dbReference type="ARBA" id="ARBA00022170"/>
    </source>
</evidence>
<gene>
    <name evidence="4" type="ORF">MN116_006051</name>
</gene>
<dbReference type="InterPro" id="IPR012875">
    <property type="entry name" value="SDHF4"/>
</dbReference>
<comment type="caution">
    <text evidence="4">The sequence shown here is derived from an EMBL/GenBank/DDBJ whole genome shotgun (WGS) entry which is preliminary data.</text>
</comment>
<accession>A0AAE1ZB66</accession>
<dbReference type="Proteomes" id="UP001292079">
    <property type="component" value="Unassembled WGS sequence"/>
</dbReference>
<evidence type="ECO:0000256" key="3">
    <source>
        <dbReference type="SAM" id="MobiDB-lite"/>
    </source>
</evidence>
<sequence length="87" mass="9811">MYSLLLLFRNPGFKCKLLYKKLYVKGTVAPLEGPNQKRSDDAIVSNVNSFEGFPNDVNPESGEIGGPRGLEPTRYGDWERKGRCIDF</sequence>
<feature type="region of interest" description="Disordered" evidence="3">
    <location>
        <begin position="50"/>
        <end position="73"/>
    </location>
</feature>
<dbReference type="Pfam" id="PF07896">
    <property type="entry name" value="DUF1674"/>
    <property type="match status" value="1"/>
</dbReference>
<reference evidence="4" key="2">
    <citation type="journal article" date="2023" name="Infect Dis Poverty">
        <title>Chromosome-scale genome of the human blood fluke Schistosoma mekongi and its implications for public health.</title>
        <authorList>
            <person name="Zhou M."/>
            <person name="Xu L."/>
            <person name="Xu D."/>
            <person name="Chen W."/>
            <person name="Khan J."/>
            <person name="Hu Y."/>
            <person name="Huang H."/>
            <person name="Wei H."/>
            <person name="Zhang Y."/>
            <person name="Chusongsang P."/>
            <person name="Tanasarnprasert K."/>
            <person name="Hu X."/>
            <person name="Limpanont Y."/>
            <person name="Lv Z."/>
        </authorList>
    </citation>
    <scope>NUCLEOTIDE SEQUENCE</scope>
    <source>
        <strain evidence="4">LV_2022a</strain>
    </source>
</reference>
<dbReference type="PANTHER" id="PTHR28524">
    <property type="entry name" value="SUCCINATE DEHYDROGENASE ASSEMBLY FACTOR 4, MITOCHONDRIAL"/>
    <property type="match status" value="1"/>
</dbReference>
<dbReference type="AlphaFoldDB" id="A0AAE1ZB66"/>
<reference evidence="4" key="1">
    <citation type="submission" date="2022-04" db="EMBL/GenBank/DDBJ databases">
        <authorList>
            <person name="Xu L."/>
            <person name="Lv Z."/>
        </authorList>
    </citation>
    <scope>NUCLEOTIDE SEQUENCE</scope>
    <source>
        <strain evidence="4">LV_2022a</strain>
    </source>
</reference>
<dbReference type="PANTHER" id="PTHR28524:SF3">
    <property type="entry name" value="SUCCINATE DEHYDROGENASE ASSEMBLY FACTOR 4, MITOCHONDRIAL"/>
    <property type="match status" value="1"/>
</dbReference>
<dbReference type="GO" id="GO:0034553">
    <property type="term" value="P:mitochondrial respiratory chain complex II assembly"/>
    <property type="evidence" value="ECO:0007669"/>
    <property type="project" value="TreeGrafter"/>
</dbReference>
<dbReference type="EMBL" id="JALJAT010000004">
    <property type="protein sequence ID" value="KAK4470503.1"/>
    <property type="molecule type" value="Genomic_DNA"/>
</dbReference>
<name>A0AAE1ZB66_SCHME</name>
<keyword evidence="5" id="KW-1185">Reference proteome</keyword>
<proteinExistence type="inferred from homology"/>
<protein>
    <recommendedName>
        <fullName evidence="2">Succinate dehydrogenase assembly factor 4, mitochondrial</fullName>
    </recommendedName>
</protein>
<organism evidence="4 5">
    <name type="scientific">Schistosoma mekongi</name>
    <name type="common">Parasitic worm</name>
    <dbReference type="NCBI Taxonomy" id="38744"/>
    <lineage>
        <taxon>Eukaryota</taxon>
        <taxon>Metazoa</taxon>
        <taxon>Spiralia</taxon>
        <taxon>Lophotrochozoa</taxon>
        <taxon>Platyhelminthes</taxon>
        <taxon>Trematoda</taxon>
        <taxon>Digenea</taxon>
        <taxon>Strigeidida</taxon>
        <taxon>Schistosomatoidea</taxon>
        <taxon>Schistosomatidae</taxon>
        <taxon>Schistosoma</taxon>
    </lineage>
</organism>
<evidence type="ECO:0000313" key="4">
    <source>
        <dbReference type="EMBL" id="KAK4470503.1"/>
    </source>
</evidence>
<dbReference type="GO" id="GO:0005739">
    <property type="term" value="C:mitochondrion"/>
    <property type="evidence" value="ECO:0007669"/>
    <property type="project" value="TreeGrafter"/>
</dbReference>
<evidence type="ECO:0000256" key="1">
    <source>
        <dbReference type="ARBA" id="ARBA00005701"/>
    </source>
</evidence>
<evidence type="ECO:0000313" key="5">
    <source>
        <dbReference type="Proteomes" id="UP001292079"/>
    </source>
</evidence>
<comment type="similarity">
    <text evidence="1">Belongs to the SDHAF4 family.</text>
</comment>